<dbReference type="InterPro" id="IPR015911">
    <property type="entry name" value="Phosphoglycerate_kinase_CS"/>
</dbReference>
<reference evidence="17" key="1">
    <citation type="journal article" date="2022" name="Nat. Microbiol.">
        <title>Unique mobile elements and scalable gene flow at the prokaryote-eukaryote boundary revealed by circularized Asgard archaea genomes.</title>
        <authorList>
            <person name="Wu F."/>
            <person name="Speth D.R."/>
            <person name="Philosof A."/>
            <person name="Cremiere A."/>
            <person name="Narayanan A."/>
            <person name="Barco R.A."/>
            <person name="Connon S.A."/>
            <person name="Amend J.P."/>
            <person name="Antoshechkin I.A."/>
            <person name="Orphan V.J."/>
        </authorList>
    </citation>
    <scope>NUCLEOTIDE SEQUENCE</scope>
    <source>
        <strain evidence="17">PR6</strain>
    </source>
</reference>
<dbReference type="PANTHER" id="PTHR11406">
    <property type="entry name" value="PHOSPHOGLYCERATE KINASE"/>
    <property type="match status" value="1"/>
</dbReference>
<dbReference type="PRINTS" id="PR00477">
    <property type="entry name" value="PHGLYCKINASE"/>
</dbReference>
<feature type="binding site" evidence="13">
    <location>
        <position position="127"/>
    </location>
    <ligand>
        <name>substrate</name>
    </ligand>
</feature>
<dbReference type="HAMAP" id="MF_00145">
    <property type="entry name" value="Phosphoglyc_kinase"/>
    <property type="match status" value="1"/>
</dbReference>
<dbReference type="GO" id="GO:0004618">
    <property type="term" value="F:phosphoglycerate kinase activity"/>
    <property type="evidence" value="ECO:0007669"/>
    <property type="project" value="UniProtKB-UniRule"/>
</dbReference>
<dbReference type="PANTHER" id="PTHR11406:SF23">
    <property type="entry name" value="PHOSPHOGLYCERATE KINASE 1, CHLOROPLASTIC-RELATED"/>
    <property type="match status" value="1"/>
</dbReference>
<evidence type="ECO:0000313" key="17">
    <source>
        <dbReference type="EMBL" id="UJG44964.1"/>
    </source>
</evidence>
<dbReference type="Pfam" id="PF00162">
    <property type="entry name" value="PGK"/>
    <property type="match status" value="1"/>
</dbReference>
<dbReference type="Proteomes" id="UP001200513">
    <property type="component" value="Chromosome"/>
</dbReference>
<feature type="binding site" evidence="13 15">
    <location>
        <position position="211"/>
    </location>
    <ligand>
        <name>ATP</name>
        <dbReference type="ChEBI" id="CHEBI:30616"/>
    </ligand>
</feature>
<dbReference type="SUPFAM" id="SSF53748">
    <property type="entry name" value="Phosphoglycerate kinase"/>
    <property type="match status" value="1"/>
</dbReference>
<comment type="subunit">
    <text evidence="4 13">Monomer.</text>
</comment>
<evidence type="ECO:0000256" key="5">
    <source>
        <dbReference type="ARBA" id="ARBA00013061"/>
    </source>
</evidence>
<organism evidence="17">
    <name type="scientific">Candidatus Heimdallarchaeum endolithica</name>
    <dbReference type="NCBI Taxonomy" id="2876572"/>
    <lineage>
        <taxon>Archaea</taxon>
        <taxon>Promethearchaeati</taxon>
        <taxon>Candidatus Heimdallarchaeota</taxon>
        <taxon>Candidatus Heimdallarchaeia (ex Rinke et al. 2021) (nom. nud.)</taxon>
        <taxon>Candidatus Heimdallarchaeales</taxon>
        <taxon>Candidatus Heimdallarchaeaceae</taxon>
        <taxon>Candidatus Heimdallarchaeum</taxon>
    </lineage>
</organism>
<evidence type="ECO:0000256" key="9">
    <source>
        <dbReference type="ARBA" id="ARBA00022741"/>
    </source>
</evidence>
<evidence type="ECO:0000256" key="11">
    <source>
        <dbReference type="ARBA" id="ARBA00022840"/>
    </source>
</evidence>
<evidence type="ECO:0000256" key="6">
    <source>
        <dbReference type="ARBA" id="ARBA00016471"/>
    </source>
</evidence>
<dbReference type="FunFam" id="3.40.50.1260:FF:000006">
    <property type="entry name" value="Phosphoglycerate kinase"/>
    <property type="match status" value="1"/>
</dbReference>
<dbReference type="EC" id="2.7.2.3" evidence="5 13"/>
<gene>
    <name evidence="13" type="primary">pgk</name>
    <name evidence="17" type="ORF">K9W46_06155</name>
</gene>
<feature type="binding site" evidence="13 14">
    <location>
        <begin position="67"/>
        <end position="70"/>
    </location>
    <ligand>
        <name>substrate</name>
    </ligand>
</feature>
<dbReference type="FunFam" id="3.40.50.1260:FF:000031">
    <property type="entry name" value="Phosphoglycerate kinase 1"/>
    <property type="match status" value="1"/>
</dbReference>
<evidence type="ECO:0000256" key="12">
    <source>
        <dbReference type="ARBA" id="ARBA00023152"/>
    </source>
</evidence>
<dbReference type="Gene3D" id="3.40.50.1260">
    <property type="entry name" value="Phosphoglycerate kinase, N-terminal domain"/>
    <property type="match status" value="2"/>
</dbReference>
<comment type="similarity">
    <text evidence="3 13 16">Belongs to the phosphoglycerate kinase family.</text>
</comment>
<dbReference type="PROSITE" id="PS00111">
    <property type="entry name" value="PGLYCERATE_KINASE"/>
    <property type="match status" value="1"/>
</dbReference>
<dbReference type="InterPro" id="IPR001576">
    <property type="entry name" value="Phosphoglycerate_kinase"/>
</dbReference>
<evidence type="ECO:0000256" key="8">
    <source>
        <dbReference type="ARBA" id="ARBA00022679"/>
    </source>
</evidence>
<comment type="pathway">
    <text evidence="2 13">Carbohydrate degradation; glycolysis; pyruvate from D-glyceraldehyde 3-phosphate: step 2/5.</text>
</comment>
<feature type="binding site" evidence="13">
    <location>
        <position position="160"/>
    </location>
    <ligand>
        <name>substrate</name>
    </ligand>
</feature>
<dbReference type="PIRSF" id="PIRSF000724">
    <property type="entry name" value="Pgk"/>
    <property type="match status" value="1"/>
</dbReference>
<evidence type="ECO:0000256" key="16">
    <source>
        <dbReference type="RuleBase" id="RU000532"/>
    </source>
</evidence>
<keyword evidence="10 13" id="KW-0418">Kinase</keyword>
<keyword evidence="12 13" id="KW-0324">Glycolysis</keyword>
<proteinExistence type="inferred from homology"/>
<keyword evidence="7 13" id="KW-0963">Cytoplasm</keyword>
<name>A0A9Y1BTQ3_9ARCH</name>
<keyword evidence="11 13" id="KW-0067">ATP-binding</keyword>
<dbReference type="EMBL" id="CP084167">
    <property type="protein sequence ID" value="UJG44964.1"/>
    <property type="molecule type" value="Genomic_DNA"/>
</dbReference>
<feature type="binding site" evidence="13">
    <location>
        <position position="44"/>
    </location>
    <ligand>
        <name>substrate</name>
    </ligand>
</feature>
<comment type="catalytic activity">
    <reaction evidence="1 13 16">
        <text>(2R)-3-phosphoglycerate + ATP = (2R)-3-phospho-glyceroyl phosphate + ADP</text>
        <dbReference type="Rhea" id="RHEA:14801"/>
        <dbReference type="ChEBI" id="CHEBI:30616"/>
        <dbReference type="ChEBI" id="CHEBI:57604"/>
        <dbReference type="ChEBI" id="CHEBI:58272"/>
        <dbReference type="ChEBI" id="CHEBI:456216"/>
        <dbReference type="EC" id="2.7.2.3"/>
    </reaction>
</comment>
<dbReference type="InterPro" id="IPR015824">
    <property type="entry name" value="Phosphoglycerate_kinase_N"/>
</dbReference>
<protein>
    <recommendedName>
        <fullName evidence="6 13">Phosphoglycerate kinase</fullName>
        <ecNumber evidence="5 13">2.7.2.3</ecNumber>
    </recommendedName>
</protein>
<evidence type="ECO:0000256" key="14">
    <source>
        <dbReference type="PIRSR" id="PIRSR000724-1"/>
    </source>
</evidence>
<dbReference type="AlphaFoldDB" id="A0A9Y1BTQ3"/>
<keyword evidence="9 13" id="KW-0547">Nucleotide-binding</keyword>
<evidence type="ECO:0000256" key="2">
    <source>
        <dbReference type="ARBA" id="ARBA00004838"/>
    </source>
</evidence>
<feature type="binding site" evidence="13 15">
    <location>
        <begin position="359"/>
        <end position="362"/>
    </location>
    <ligand>
        <name>ATP</name>
        <dbReference type="ChEBI" id="CHEBI:30616"/>
    </ligand>
</feature>
<feature type="binding site" evidence="14">
    <location>
        <position position="127"/>
    </location>
    <ligand>
        <name>(2R)-3-phosphoglycerate</name>
        <dbReference type="ChEBI" id="CHEBI:58272"/>
    </ligand>
</feature>
<feature type="binding site" evidence="13">
    <location>
        <position position="302"/>
    </location>
    <ligand>
        <name>ATP</name>
        <dbReference type="ChEBI" id="CHEBI:30616"/>
    </ligand>
</feature>
<evidence type="ECO:0000256" key="7">
    <source>
        <dbReference type="ARBA" id="ARBA00022490"/>
    </source>
</evidence>
<feature type="binding site" evidence="13 14">
    <location>
        <begin position="28"/>
        <end position="30"/>
    </location>
    <ligand>
        <name>substrate</name>
    </ligand>
</feature>
<feature type="binding site" evidence="14">
    <location>
        <position position="44"/>
    </location>
    <ligand>
        <name>(2R)-3-phosphoglycerate</name>
        <dbReference type="ChEBI" id="CHEBI:58272"/>
    </ligand>
</feature>
<dbReference type="GO" id="GO:0006096">
    <property type="term" value="P:glycolytic process"/>
    <property type="evidence" value="ECO:0007669"/>
    <property type="project" value="UniProtKB-UniRule"/>
</dbReference>
<evidence type="ECO:0000256" key="13">
    <source>
        <dbReference type="HAMAP-Rule" id="MF_00145"/>
    </source>
</evidence>
<dbReference type="GO" id="GO:0006094">
    <property type="term" value="P:gluconeogenesis"/>
    <property type="evidence" value="ECO:0007669"/>
    <property type="project" value="TreeGrafter"/>
</dbReference>
<dbReference type="GO" id="GO:0043531">
    <property type="term" value="F:ADP binding"/>
    <property type="evidence" value="ECO:0007669"/>
    <property type="project" value="TreeGrafter"/>
</dbReference>
<dbReference type="GO" id="GO:0005524">
    <property type="term" value="F:ATP binding"/>
    <property type="evidence" value="ECO:0007669"/>
    <property type="project" value="UniProtKB-KW"/>
</dbReference>
<feature type="binding site" evidence="13 15">
    <location>
        <position position="333"/>
    </location>
    <ligand>
        <name>ATP</name>
        <dbReference type="ChEBI" id="CHEBI:30616"/>
    </ligand>
</feature>
<evidence type="ECO:0000256" key="3">
    <source>
        <dbReference type="ARBA" id="ARBA00008982"/>
    </source>
</evidence>
<accession>A0A9Y1BTQ3</accession>
<comment type="subcellular location">
    <subcellularLocation>
        <location evidence="13">Cytoplasm</location>
    </subcellularLocation>
</comment>
<dbReference type="GO" id="GO:0005829">
    <property type="term" value="C:cytosol"/>
    <property type="evidence" value="ECO:0007669"/>
    <property type="project" value="TreeGrafter"/>
</dbReference>
<feature type="binding site" evidence="14">
    <location>
        <position position="160"/>
    </location>
    <ligand>
        <name>(2R)-3-phosphoglycerate</name>
        <dbReference type="ChEBI" id="CHEBI:58272"/>
    </ligand>
</feature>
<evidence type="ECO:0000256" key="4">
    <source>
        <dbReference type="ARBA" id="ARBA00011245"/>
    </source>
</evidence>
<evidence type="ECO:0000256" key="15">
    <source>
        <dbReference type="PIRSR" id="PIRSR000724-2"/>
    </source>
</evidence>
<sequence>MQNILKFKQKKSITDIDLRNKTVLVRVDFNVPLNDYRQITDARRIRFTLPTLFYLHNENCKIVVISHLGRPGGKKDERFNLLPVYKRLKEFFPLTTVYRAKDCIGPEVEQMVKKLNPGEILLLENPRFHPGEKANDPEFARQLAKLADIYINDAFATSHRKHASTYGVTEYFKESGYGFLVEKELKFFSQALSNPRRPFTVILGGKKVKDKLDVIKYLIGVADNIIIGGGMAYTFLSAKGYNVGKSVIDVSKLDDVRSYLHESNLNGTKIYLPVDVVVCDELDDPTHVEEVPITTIQENHMGVDIGSETIKLFKDVLKDSKQVIWQGPLGVFEKEDFENGTKEIARFLIENKIYSIICGGDSAAAFEKFGFQDNISFISTGGGASLALMKGELLPGIECLSDKEEVEFTIVNTIAQKGIQR</sequence>
<keyword evidence="8 13" id="KW-0808">Transferase</keyword>
<evidence type="ECO:0000256" key="10">
    <source>
        <dbReference type="ARBA" id="ARBA00022777"/>
    </source>
</evidence>
<evidence type="ECO:0000256" key="1">
    <source>
        <dbReference type="ARBA" id="ARBA00000642"/>
    </source>
</evidence>
<dbReference type="InterPro" id="IPR036043">
    <property type="entry name" value="Phosphoglycerate_kinase_sf"/>
</dbReference>